<accession>A0A8X6FUQ1</accession>
<evidence type="ECO:0000313" key="4">
    <source>
        <dbReference type="Proteomes" id="UP000887116"/>
    </source>
</evidence>
<dbReference type="SUPFAM" id="SSF56219">
    <property type="entry name" value="DNase I-like"/>
    <property type="match status" value="1"/>
</dbReference>
<sequence length="166" mass="18289">MTFLHPAQGNQSDQGRSNSPNGNTITITSIYIPGCNPNINLITDIEAIFALGRTSIICEDYNAHHISWGGKFNKPGGNIINNFITNTNTDLLALPTPTRPPPSEQPLSDCQKRASMITLIDGYVKIAQFQKPNADSTLVEMTQKEMRIMKGEKGRMVSEFANIPRV</sequence>
<comment type="caution">
    <text evidence="3">The sequence shown here is derived from an EMBL/GenBank/DDBJ whole genome shotgun (WGS) entry which is preliminary data.</text>
</comment>
<proteinExistence type="predicted"/>
<feature type="region of interest" description="Disordered" evidence="1">
    <location>
        <begin position="1"/>
        <end position="22"/>
    </location>
</feature>
<dbReference type="Gene3D" id="3.60.10.10">
    <property type="entry name" value="Endonuclease/exonuclease/phosphatase"/>
    <property type="match status" value="1"/>
</dbReference>
<feature type="domain" description="Endonuclease/exonuclease/phosphatase" evidence="2">
    <location>
        <begin position="25"/>
        <end position="100"/>
    </location>
</feature>
<evidence type="ECO:0000313" key="3">
    <source>
        <dbReference type="EMBL" id="GFQ89231.1"/>
    </source>
</evidence>
<dbReference type="Proteomes" id="UP000887116">
    <property type="component" value="Unassembled WGS sequence"/>
</dbReference>
<feature type="compositionally biased region" description="Polar residues" evidence="1">
    <location>
        <begin position="8"/>
        <end position="22"/>
    </location>
</feature>
<gene>
    <name evidence="3" type="ORF">TNCT_124531</name>
</gene>
<dbReference type="InterPro" id="IPR036691">
    <property type="entry name" value="Endo/exonu/phosph_ase_sf"/>
</dbReference>
<reference evidence="3" key="1">
    <citation type="submission" date="2020-07" db="EMBL/GenBank/DDBJ databases">
        <title>Multicomponent nature underlies the extraordinary mechanical properties of spider dragline silk.</title>
        <authorList>
            <person name="Kono N."/>
            <person name="Nakamura H."/>
            <person name="Mori M."/>
            <person name="Yoshida Y."/>
            <person name="Ohtoshi R."/>
            <person name="Malay A.D."/>
            <person name="Moran D.A.P."/>
            <person name="Tomita M."/>
            <person name="Numata K."/>
            <person name="Arakawa K."/>
        </authorList>
    </citation>
    <scope>NUCLEOTIDE SEQUENCE</scope>
</reference>
<dbReference type="EMBL" id="BMAO01033392">
    <property type="protein sequence ID" value="GFQ89231.1"/>
    <property type="molecule type" value="Genomic_DNA"/>
</dbReference>
<organism evidence="3 4">
    <name type="scientific">Trichonephila clavata</name>
    <name type="common">Joro spider</name>
    <name type="synonym">Nephila clavata</name>
    <dbReference type="NCBI Taxonomy" id="2740835"/>
    <lineage>
        <taxon>Eukaryota</taxon>
        <taxon>Metazoa</taxon>
        <taxon>Ecdysozoa</taxon>
        <taxon>Arthropoda</taxon>
        <taxon>Chelicerata</taxon>
        <taxon>Arachnida</taxon>
        <taxon>Araneae</taxon>
        <taxon>Araneomorphae</taxon>
        <taxon>Entelegynae</taxon>
        <taxon>Araneoidea</taxon>
        <taxon>Nephilidae</taxon>
        <taxon>Trichonephila</taxon>
    </lineage>
</organism>
<name>A0A8X6FUQ1_TRICU</name>
<dbReference type="GO" id="GO:0003824">
    <property type="term" value="F:catalytic activity"/>
    <property type="evidence" value="ECO:0007669"/>
    <property type="project" value="InterPro"/>
</dbReference>
<dbReference type="AlphaFoldDB" id="A0A8X6FUQ1"/>
<dbReference type="InterPro" id="IPR005135">
    <property type="entry name" value="Endo/exonuclease/phosphatase"/>
</dbReference>
<dbReference type="Pfam" id="PF14529">
    <property type="entry name" value="Exo_endo_phos_2"/>
    <property type="match status" value="1"/>
</dbReference>
<evidence type="ECO:0000259" key="2">
    <source>
        <dbReference type="Pfam" id="PF14529"/>
    </source>
</evidence>
<keyword evidence="4" id="KW-1185">Reference proteome</keyword>
<protein>
    <recommendedName>
        <fullName evidence="2">Endonuclease/exonuclease/phosphatase domain-containing protein</fullName>
    </recommendedName>
</protein>
<evidence type="ECO:0000256" key="1">
    <source>
        <dbReference type="SAM" id="MobiDB-lite"/>
    </source>
</evidence>